<dbReference type="AlphaFoldDB" id="H7FR24"/>
<dbReference type="STRING" id="1086011.HJ01_01810"/>
<name>H7FR24_FLAFP</name>
<organism evidence="1 2">
    <name type="scientific">Flavobacterium frigoris (strain PS1)</name>
    <dbReference type="NCBI Taxonomy" id="1086011"/>
    <lineage>
        <taxon>Bacteria</taxon>
        <taxon>Pseudomonadati</taxon>
        <taxon>Bacteroidota</taxon>
        <taxon>Flavobacteriia</taxon>
        <taxon>Flavobacteriales</taxon>
        <taxon>Flavobacteriaceae</taxon>
        <taxon>Flavobacterium</taxon>
    </lineage>
</organism>
<dbReference type="EMBL" id="AHKF01000017">
    <property type="protein sequence ID" value="EIA09044.1"/>
    <property type="molecule type" value="Genomic_DNA"/>
</dbReference>
<keyword evidence="2" id="KW-1185">Reference proteome</keyword>
<evidence type="ECO:0000313" key="1">
    <source>
        <dbReference type="EMBL" id="EIA09044.1"/>
    </source>
</evidence>
<reference evidence="1 2" key="1">
    <citation type="journal article" date="2014" name="Acta Crystallogr. D">
        <title>Structure-based characterization and antifreeze properties of a hyperactive ice-binding protein from the Antarctic bacterium Flavobacterium frigoris PS1.</title>
        <authorList>
            <person name="Do H."/>
            <person name="Kim S.J."/>
            <person name="Kim H.J."/>
            <person name="Lee J.H."/>
        </authorList>
    </citation>
    <scope>NUCLEOTIDE SEQUENCE [LARGE SCALE GENOMIC DNA]</scope>
    <source>
        <strain evidence="1 2">PS1</strain>
    </source>
</reference>
<dbReference type="RefSeq" id="WP_007137987.1">
    <property type="nucleotide sequence ID" value="NZ_AHKF01000017.1"/>
</dbReference>
<sequence length="119" mass="13991">MYELVFWKYLDEVYLNHHEVYETISEEQAEIEGLEILPVQVILNRIASVFSKWEKVDDSSWKNNDGVGAFHIRTTSQSIKIDCYGTEGKTMDKLVSIMEEFKCPLYDPQVPERYDEMSE</sequence>
<proteinExistence type="predicted"/>
<gene>
    <name evidence="1" type="ORF">HJ01_01810</name>
</gene>
<comment type="caution">
    <text evidence="1">The sequence shown here is derived from an EMBL/GenBank/DDBJ whole genome shotgun (WGS) entry which is preliminary data.</text>
</comment>
<dbReference type="eggNOG" id="ENOG5032ZY4">
    <property type="taxonomic scope" value="Bacteria"/>
</dbReference>
<evidence type="ECO:0000313" key="2">
    <source>
        <dbReference type="Proteomes" id="UP000005566"/>
    </source>
</evidence>
<dbReference type="OrthoDB" id="4377013at2"/>
<dbReference type="PATRIC" id="fig|1086011.3.peg.1769"/>
<accession>H7FR24</accession>
<dbReference type="Proteomes" id="UP000005566">
    <property type="component" value="Unassembled WGS sequence"/>
</dbReference>
<protein>
    <submittedName>
        <fullName evidence="1">Uncharacterized protein</fullName>
    </submittedName>
</protein>